<evidence type="ECO:0000313" key="6">
    <source>
        <dbReference type="Proteomes" id="UP000053562"/>
    </source>
</evidence>
<organism evidence="5 6">
    <name type="scientific">Plasmodium vivax India VII</name>
    <dbReference type="NCBI Taxonomy" id="1077284"/>
    <lineage>
        <taxon>Eukaryota</taxon>
        <taxon>Sar</taxon>
        <taxon>Alveolata</taxon>
        <taxon>Apicomplexa</taxon>
        <taxon>Aconoidasida</taxon>
        <taxon>Haemosporida</taxon>
        <taxon>Plasmodiidae</taxon>
        <taxon>Plasmodium</taxon>
        <taxon>Plasmodium (Plasmodium)</taxon>
    </lineage>
</organism>
<protein>
    <submittedName>
        <fullName evidence="5">50S ribosomal protein L17</fullName>
    </submittedName>
</protein>
<dbReference type="FunFam" id="2.40.50.140:FF:000242">
    <property type="entry name" value="Mitochondrial ribosomal protein S17,putative"/>
    <property type="match status" value="1"/>
</dbReference>
<feature type="chain" id="PRO_5005322080" evidence="4">
    <location>
        <begin position="26"/>
        <end position="202"/>
    </location>
</feature>
<keyword evidence="4" id="KW-0732">Signal</keyword>
<dbReference type="GO" id="GO:0005840">
    <property type="term" value="C:ribosome"/>
    <property type="evidence" value="ECO:0007669"/>
    <property type="project" value="UniProtKB-KW"/>
</dbReference>
<dbReference type="InterPro" id="IPR000266">
    <property type="entry name" value="Ribosomal_uS17"/>
</dbReference>
<dbReference type="GO" id="GO:0003735">
    <property type="term" value="F:structural constituent of ribosome"/>
    <property type="evidence" value="ECO:0007669"/>
    <property type="project" value="InterPro"/>
</dbReference>
<dbReference type="OrthoDB" id="274752at2759"/>
<keyword evidence="3" id="KW-0687">Ribonucleoprotein</keyword>
<dbReference type="CDD" id="cd00364">
    <property type="entry name" value="Ribosomal_uS17"/>
    <property type="match status" value="1"/>
</dbReference>
<accession>A0A0J9SA93</accession>
<sequence length="202" mass="23346">MASFLFSTNWINVLLSLKVLRATFSGVGIKALPGHAPFRPPSGRPTYAQANEPIGATVRIPIQVNAPRQPCAACKPPREKKQKNNKKMIKLSGIYSYWHYKAWQRATAGYLRTFIKNNLANNEMVGYVINDKHPKSIRVACDRYMYVVRYKKTFRYTKKIWAHDEKSEAKIGDIVRIQPLGYRIGPWKNYILVKILYKENKE</sequence>
<dbReference type="GO" id="GO:1990904">
    <property type="term" value="C:ribonucleoprotein complex"/>
    <property type="evidence" value="ECO:0007669"/>
    <property type="project" value="UniProtKB-KW"/>
</dbReference>
<name>A0A0J9SA93_PLAVI</name>
<dbReference type="GO" id="GO:0005739">
    <property type="term" value="C:mitochondrion"/>
    <property type="evidence" value="ECO:0007669"/>
    <property type="project" value="TreeGrafter"/>
</dbReference>
<keyword evidence="2 5" id="KW-0689">Ribosomal protein</keyword>
<proteinExistence type="inferred from homology"/>
<dbReference type="Proteomes" id="UP000053562">
    <property type="component" value="Unassembled WGS sequence"/>
</dbReference>
<gene>
    <name evidence="5" type="ORF">PVIIG_00900</name>
</gene>
<evidence type="ECO:0000256" key="1">
    <source>
        <dbReference type="ARBA" id="ARBA00010254"/>
    </source>
</evidence>
<dbReference type="Pfam" id="PF00366">
    <property type="entry name" value="Ribosomal_S17"/>
    <property type="match status" value="1"/>
</dbReference>
<evidence type="ECO:0000256" key="4">
    <source>
        <dbReference type="SAM" id="SignalP"/>
    </source>
</evidence>
<reference evidence="5 6" key="1">
    <citation type="submission" date="2011-08" db="EMBL/GenBank/DDBJ databases">
        <title>The Genome Sequence of Plasmodium vivax India VII.</title>
        <authorList>
            <consortium name="The Broad Institute Genome Sequencing Platform"/>
            <consortium name="The Broad Institute Genome Sequencing Center for Infectious Disease"/>
            <person name="Neafsey D."/>
            <person name="Carlton J."/>
            <person name="Barnwell J."/>
            <person name="Collins W."/>
            <person name="Escalante A."/>
            <person name="Mullikin J."/>
            <person name="Saul A."/>
            <person name="Guigo R."/>
            <person name="Camara F."/>
            <person name="Young S.K."/>
            <person name="Zeng Q."/>
            <person name="Gargeya S."/>
            <person name="Fitzgerald M."/>
            <person name="Haas B."/>
            <person name="Abouelleil A."/>
            <person name="Alvarado L."/>
            <person name="Arachchi H.M."/>
            <person name="Berlin A."/>
            <person name="Brown A."/>
            <person name="Chapman S.B."/>
            <person name="Chen Z."/>
            <person name="Dunbar C."/>
            <person name="Freedman E."/>
            <person name="Gearin G."/>
            <person name="Gellesch M."/>
            <person name="Goldberg J."/>
            <person name="Griggs A."/>
            <person name="Gujja S."/>
            <person name="Heiman D."/>
            <person name="Howarth C."/>
            <person name="Larson L."/>
            <person name="Lui A."/>
            <person name="MacDonald P.J.P."/>
            <person name="Montmayeur A."/>
            <person name="Murphy C."/>
            <person name="Neiman D."/>
            <person name="Pearson M."/>
            <person name="Priest M."/>
            <person name="Roberts A."/>
            <person name="Saif S."/>
            <person name="Shea T."/>
            <person name="Shenoy N."/>
            <person name="Sisk P."/>
            <person name="Stolte C."/>
            <person name="Sykes S."/>
            <person name="Wortman J."/>
            <person name="Nusbaum C."/>
            <person name="Birren B."/>
        </authorList>
    </citation>
    <scope>NUCLEOTIDE SEQUENCE [LARGE SCALE GENOMIC DNA]</scope>
    <source>
        <strain evidence="5 6">India VII</strain>
    </source>
</reference>
<evidence type="ECO:0000313" key="5">
    <source>
        <dbReference type="EMBL" id="KMZ79626.1"/>
    </source>
</evidence>
<feature type="signal peptide" evidence="4">
    <location>
        <begin position="1"/>
        <end position="25"/>
    </location>
</feature>
<comment type="similarity">
    <text evidence="1">Belongs to the universal ribosomal protein uS17 family.</text>
</comment>
<evidence type="ECO:0000256" key="2">
    <source>
        <dbReference type="ARBA" id="ARBA00022980"/>
    </source>
</evidence>
<dbReference type="PANTHER" id="PTHR10744">
    <property type="entry name" value="40S RIBOSOMAL PROTEIN S11 FAMILY MEMBER"/>
    <property type="match status" value="1"/>
</dbReference>
<dbReference type="Gene3D" id="2.40.50.140">
    <property type="entry name" value="Nucleic acid-binding proteins"/>
    <property type="match status" value="1"/>
</dbReference>
<dbReference type="GO" id="GO:0006412">
    <property type="term" value="P:translation"/>
    <property type="evidence" value="ECO:0007669"/>
    <property type="project" value="InterPro"/>
</dbReference>
<dbReference type="SUPFAM" id="SSF50249">
    <property type="entry name" value="Nucleic acid-binding proteins"/>
    <property type="match status" value="1"/>
</dbReference>
<dbReference type="AlphaFoldDB" id="A0A0J9SA93"/>
<dbReference type="InterPro" id="IPR012340">
    <property type="entry name" value="NA-bd_OB-fold"/>
</dbReference>
<dbReference type="PANTHER" id="PTHR10744:SF1">
    <property type="entry name" value="SMALL RIBOSOMAL SUBUNIT PROTEIN US17M"/>
    <property type="match status" value="1"/>
</dbReference>
<evidence type="ECO:0000256" key="3">
    <source>
        <dbReference type="ARBA" id="ARBA00023274"/>
    </source>
</evidence>
<dbReference type="EMBL" id="KQ234316">
    <property type="protein sequence ID" value="KMZ79626.1"/>
    <property type="molecule type" value="Genomic_DNA"/>
</dbReference>